<keyword evidence="9" id="KW-1185">Reference proteome</keyword>
<keyword evidence="2 5" id="KW-0812">Transmembrane</keyword>
<dbReference type="KEGG" id="pmrn:116957082"/>
<evidence type="ECO:0000313" key="10">
    <source>
        <dbReference type="RefSeq" id="XP_032834925.1"/>
    </source>
</evidence>
<dbReference type="AlphaFoldDB" id="A0AAJ7UEQ6"/>
<organism evidence="9 12">
    <name type="scientific">Petromyzon marinus</name>
    <name type="common">Sea lamprey</name>
    <dbReference type="NCBI Taxonomy" id="7757"/>
    <lineage>
        <taxon>Eukaryota</taxon>
        <taxon>Metazoa</taxon>
        <taxon>Chordata</taxon>
        <taxon>Craniata</taxon>
        <taxon>Vertebrata</taxon>
        <taxon>Cyclostomata</taxon>
        <taxon>Hyperoartia</taxon>
        <taxon>Petromyzontiformes</taxon>
        <taxon>Petromyzontidae</taxon>
        <taxon>Petromyzon</taxon>
    </lineage>
</organism>
<comment type="subcellular location">
    <subcellularLocation>
        <location evidence="1">Membrane</location>
        <topology evidence="1">Multi-pass membrane protein</topology>
    </subcellularLocation>
</comment>
<protein>
    <submittedName>
        <fullName evidence="10 12">CKLF-like MARVEL transmembrane domain-containing protein 4 isoform X1</fullName>
    </submittedName>
    <submittedName>
        <fullName evidence="11">CKLF-like MARVEL transmembrane domain-containing protein 4 isoform X2</fullName>
    </submittedName>
</protein>
<accession>A0AAJ7UEQ6</accession>
<feature type="transmembrane region" description="Helical" evidence="7">
    <location>
        <begin position="182"/>
        <end position="206"/>
    </location>
</feature>
<dbReference type="Proteomes" id="UP001318040">
    <property type="component" value="Chromosome 69"/>
</dbReference>
<sequence>MAVKGPGAAAAASPVPGVGVGAEPGAYNDVDLGGTSATPLAPDHPYQPTTVPDVKRRGGGGAGGGAGGRHSGACPGPLGFLLSPPGILKLLQMLLSLVAFICVEAVGACSRCSAVYFFEFVSCTAFLGGLTLITVLATSLQQRISLINWVLMDHIFTLLCTVFLFIASVVLAALNDGLGPDIAAVVFGFLAFFAWAWGAGLVASAWRRAPPPWRGGGGGASGVGGASGQEYRRTRSESRAGDKGPDDPLTV</sequence>
<dbReference type="PROSITE" id="PS51225">
    <property type="entry name" value="MARVEL"/>
    <property type="match status" value="1"/>
</dbReference>
<evidence type="ECO:0000259" key="8">
    <source>
        <dbReference type="PROSITE" id="PS51225"/>
    </source>
</evidence>
<feature type="compositionally biased region" description="Basic and acidic residues" evidence="6">
    <location>
        <begin position="230"/>
        <end position="251"/>
    </location>
</feature>
<dbReference type="PANTHER" id="PTHR22776:SF29">
    <property type="entry name" value="CKLF-LIKE MARVEL TRANSMEMBRANE DOMAIN-CONTAINING PROTEIN 4"/>
    <property type="match status" value="1"/>
</dbReference>
<evidence type="ECO:0000256" key="5">
    <source>
        <dbReference type="PROSITE-ProRule" id="PRU00581"/>
    </source>
</evidence>
<dbReference type="InterPro" id="IPR008253">
    <property type="entry name" value="Marvel"/>
</dbReference>
<dbReference type="PANTHER" id="PTHR22776">
    <property type="entry name" value="MARVEL-CONTAINING POTENTIAL LIPID RAFT-ASSOCIATED PROTEIN"/>
    <property type="match status" value="1"/>
</dbReference>
<reference evidence="10 11" key="1">
    <citation type="submission" date="2025-04" db="UniProtKB">
        <authorList>
            <consortium name="RefSeq"/>
        </authorList>
    </citation>
    <scope>IDENTIFICATION</scope>
    <source>
        <tissue evidence="10 11">Sperm</tissue>
    </source>
</reference>
<evidence type="ECO:0000256" key="4">
    <source>
        <dbReference type="ARBA" id="ARBA00023136"/>
    </source>
</evidence>
<dbReference type="RefSeq" id="XP_032834927.1">
    <property type="nucleotide sequence ID" value="XM_032979036.1"/>
</dbReference>
<evidence type="ECO:0000256" key="7">
    <source>
        <dbReference type="SAM" id="Phobius"/>
    </source>
</evidence>
<feature type="region of interest" description="Disordered" evidence="6">
    <location>
        <begin position="33"/>
        <end position="69"/>
    </location>
</feature>
<proteinExistence type="predicted"/>
<evidence type="ECO:0000256" key="6">
    <source>
        <dbReference type="SAM" id="MobiDB-lite"/>
    </source>
</evidence>
<dbReference type="RefSeq" id="XP_032834925.1">
    <property type="nucleotide sequence ID" value="XM_032979034.1"/>
</dbReference>
<feature type="transmembrane region" description="Helical" evidence="7">
    <location>
        <begin position="149"/>
        <end position="170"/>
    </location>
</feature>
<evidence type="ECO:0000313" key="9">
    <source>
        <dbReference type="Proteomes" id="UP001318040"/>
    </source>
</evidence>
<evidence type="ECO:0000256" key="2">
    <source>
        <dbReference type="ARBA" id="ARBA00022692"/>
    </source>
</evidence>
<evidence type="ECO:0000256" key="3">
    <source>
        <dbReference type="ARBA" id="ARBA00022989"/>
    </source>
</evidence>
<evidence type="ECO:0000256" key="1">
    <source>
        <dbReference type="ARBA" id="ARBA00004141"/>
    </source>
</evidence>
<dbReference type="InterPro" id="IPR050578">
    <property type="entry name" value="MARVEL-CKLF_proteins"/>
</dbReference>
<keyword evidence="3 7" id="KW-1133">Transmembrane helix</keyword>
<evidence type="ECO:0000313" key="11">
    <source>
        <dbReference type="RefSeq" id="XP_032834926.1"/>
    </source>
</evidence>
<feature type="region of interest" description="Disordered" evidence="6">
    <location>
        <begin position="213"/>
        <end position="251"/>
    </location>
</feature>
<feature type="transmembrane region" description="Helical" evidence="7">
    <location>
        <begin position="114"/>
        <end position="137"/>
    </location>
</feature>
<evidence type="ECO:0000313" key="12">
    <source>
        <dbReference type="RefSeq" id="XP_032834927.1"/>
    </source>
</evidence>
<dbReference type="GO" id="GO:0016020">
    <property type="term" value="C:membrane"/>
    <property type="evidence" value="ECO:0007669"/>
    <property type="project" value="UniProtKB-SubCell"/>
</dbReference>
<name>A0AAJ7UEQ6_PETMA</name>
<dbReference type="Pfam" id="PF01284">
    <property type="entry name" value="MARVEL"/>
    <property type="match status" value="1"/>
</dbReference>
<feature type="compositionally biased region" description="Gly residues" evidence="6">
    <location>
        <begin position="214"/>
        <end position="227"/>
    </location>
</feature>
<gene>
    <name evidence="10 11 12" type="primary">LOC116957082</name>
</gene>
<keyword evidence="4 5" id="KW-0472">Membrane</keyword>
<feature type="domain" description="MARVEL" evidence="8">
    <location>
        <begin position="80"/>
        <end position="207"/>
    </location>
</feature>
<feature type="compositionally biased region" description="Gly residues" evidence="6">
    <location>
        <begin position="59"/>
        <end position="69"/>
    </location>
</feature>
<dbReference type="RefSeq" id="XP_032834926.1">
    <property type="nucleotide sequence ID" value="XM_032979035.1"/>
</dbReference>